<keyword evidence="1" id="KW-0808">Transferase</keyword>
<dbReference type="GO" id="GO:0016740">
    <property type="term" value="F:transferase activity"/>
    <property type="evidence" value="ECO:0007669"/>
    <property type="project" value="UniProtKB-KW"/>
</dbReference>
<dbReference type="ExpressionAtlas" id="M1CCD6">
    <property type="expression patterns" value="baseline and differential"/>
</dbReference>
<dbReference type="Gramene" id="PGSC0003DMT400064441">
    <property type="protein sequence ID" value="PGSC0003DMT400064441"/>
    <property type="gene ID" value="PGSC0003DMG400025037"/>
</dbReference>
<proteinExistence type="predicted"/>
<reference evidence="3" key="2">
    <citation type="submission" date="2015-06" db="UniProtKB">
        <authorList>
            <consortium name="EnsemblPlants"/>
        </authorList>
    </citation>
    <scope>IDENTIFICATION</scope>
    <source>
        <strain evidence="3">DM1-3 516 R44</strain>
    </source>
</reference>
<gene>
    <name evidence="3" type="primary">LOC102596954</name>
</gene>
<dbReference type="HOGENOM" id="CLU_2201674_0_0_1"/>
<protein>
    <submittedName>
        <fullName evidence="3">Ubiquitin conjugating enzyme</fullName>
    </submittedName>
</protein>
<dbReference type="AlphaFoldDB" id="M1CCD6"/>
<accession>M1CCD6</accession>
<dbReference type="Proteomes" id="UP000011115">
    <property type="component" value="Unassembled WGS sequence"/>
</dbReference>
<evidence type="ECO:0000313" key="3">
    <source>
        <dbReference type="EnsemblPlants" id="PGSC0003DMT400064441"/>
    </source>
</evidence>
<evidence type="ECO:0000256" key="2">
    <source>
        <dbReference type="ARBA" id="ARBA00022786"/>
    </source>
</evidence>
<keyword evidence="4" id="KW-1185">Reference proteome</keyword>
<name>M1CCD6_SOLTU</name>
<dbReference type="PANTHER" id="PTHR46116">
    <property type="entry name" value="(E3-INDEPENDENT) E2 UBIQUITIN-CONJUGATING ENZYME"/>
    <property type="match status" value="1"/>
</dbReference>
<dbReference type="EnsemblPlants" id="PGSC0003DMT400064441">
    <property type="protein sequence ID" value="PGSC0003DMT400064441"/>
    <property type="gene ID" value="PGSC0003DMG400025037"/>
</dbReference>
<keyword evidence="2" id="KW-0833">Ubl conjugation pathway</keyword>
<dbReference type="OrthoDB" id="47801at2759"/>
<evidence type="ECO:0000313" key="4">
    <source>
        <dbReference type="Proteomes" id="UP000011115"/>
    </source>
</evidence>
<evidence type="ECO:0000256" key="1">
    <source>
        <dbReference type="ARBA" id="ARBA00022679"/>
    </source>
</evidence>
<organism evidence="3 4">
    <name type="scientific">Solanum tuberosum</name>
    <name type="common">Potato</name>
    <dbReference type="NCBI Taxonomy" id="4113"/>
    <lineage>
        <taxon>Eukaryota</taxon>
        <taxon>Viridiplantae</taxon>
        <taxon>Streptophyta</taxon>
        <taxon>Embryophyta</taxon>
        <taxon>Tracheophyta</taxon>
        <taxon>Spermatophyta</taxon>
        <taxon>Magnoliopsida</taxon>
        <taxon>eudicotyledons</taxon>
        <taxon>Gunneridae</taxon>
        <taxon>Pentapetalae</taxon>
        <taxon>asterids</taxon>
        <taxon>lamiids</taxon>
        <taxon>Solanales</taxon>
        <taxon>Solanaceae</taxon>
        <taxon>Solanoideae</taxon>
        <taxon>Solaneae</taxon>
        <taxon>Solanum</taxon>
    </lineage>
</organism>
<dbReference type="PANTHER" id="PTHR46116:SF41">
    <property type="entry name" value="UBIQUITIN-CONJUGATING ENZYME E2 25-RELATED"/>
    <property type="match status" value="1"/>
</dbReference>
<sequence length="108" mass="11801">MRFLLQYFEDFVLGHFFRSAQDILVACKAYTDGAQVGSLVRGGVQDVDEGDKSCSPTFKASLAGFIKTVIDAFKEIGVKDCDKFLYLAQRGTGVAPVVPANTANYFFS</sequence>
<reference evidence="4" key="1">
    <citation type="journal article" date="2011" name="Nature">
        <title>Genome sequence and analysis of the tuber crop potato.</title>
        <authorList>
            <consortium name="The Potato Genome Sequencing Consortium"/>
        </authorList>
    </citation>
    <scope>NUCLEOTIDE SEQUENCE [LARGE SCALE GENOMIC DNA]</scope>
    <source>
        <strain evidence="4">cv. DM1-3 516 R44</strain>
    </source>
</reference>